<dbReference type="PATRIC" id="fig|35818.11.peg.1666"/>
<comment type="caution">
    <text evidence="1">The sequence shown here is derived from an EMBL/GenBank/DDBJ whole genome shotgun (WGS) entry which is preliminary data.</text>
</comment>
<name>A0A0N0LT26_9HELI</name>
<organism evidence="1 2">
    <name type="scientific">Helicobacter pullorum</name>
    <dbReference type="NCBI Taxonomy" id="35818"/>
    <lineage>
        <taxon>Bacteria</taxon>
        <taxon>Pseudomonadati</taxon>
        <taxon>Campylobacterota</taxon>
        <taxon>Epsilonproteobacteria</taxon>
        <taxon>Campylobacterales</taxon>
        <taxon>Helicobacteraceae</taxon>
        <taxon>Helicobacter</taxon>
    </lineage>
</organism>
<accession>A0A0N0LT26</accession>
<sequence length="73" mass="8682">MKVSELIKQLQEIKKKDGDIPVAFKRPVLDQHKIRWLYDNVWISDSAYKIKETDDDIYKVYGVDGESKVLFFF</sequence>
<evidence type="ECO:0000313" key="1">
    <source>
        <dbReference type="EMBL" id="KPH55458.1"/>
    </source>
</evidence>
<evidence type="ECO:0000313" key="2">
    <source>
        <dbReference type="Proteomes" id="UP000037997"/>
    </source>
</evidence>
<gene>
    <name evidence="1" type="ORF">HPU229334_08415</name>
</gene>
<dbReference type="RefSeq" id="WP_054198219.1">
    <property type="nucleotide sequence ID" value="NZ_JNOC01000043.1"/>
</dbReference>
<reference evidence="1 2" key="1">
    <citation type="submission" date="2014-06" db="EMBL/GenBank/DDBJ databases">
        <title>Helicobacter pullorum isolates in fresh chicken meat - phenotypic and genotypic features.</title>
        <authorList>
            <person name="Borges V."/>
            <person name="Santos A."/>
            <person name="Correia C.B."/>
            <person name="Saraiva M."/>
            <person name="Menard A."/>
            <person name="Vieira L."/>
            <person name="Sampaio D.A."/>
            <person name="Gomes J.P."/>
            <person name="Oleastro M."/>
        </authorList>
    </citation>
    <scope>NUCLEOTIDE SEQUENCE [LARGE SCALE GENOMIC DNA]</scope>
    <source>
        <strain evidence="1 2">229334/12</strain>
    </source>
</reference>
<dbReference type="EMBL" id="JNOC01000043">
    <property type="protein sequence ID" value="KPH55458.1"/>
    <property type="molecule type" value="Genomic_DNA"/>
</dbReference>
<dbReference type="Proteomes" id="UP000037997">
    <property type="component" value="Unassembled WGS sequence"/>
</dbReference>
<dbReference type="AlphaFoldDB" id="A0A0N0LT26"/>
<protein>
    <submittedName>
        <fullName evidence="1">Uncharacterized protein</fullName>
    </submittedName>
</protein>
<proteinExistence type="predicted"/>